<dbReference type="EMBL" id="CP022743">
    <property type="protein sequence ID" value="ASU33542.1"/>
    <property type="molecule type" value="Genomic_DNA"/>
</dbReference>
<dbReference type="Proteomes" id="UP000215002">
    <property type="component" value="Chromosome"/>
</dbReference>
<reference evidence="3 4" key="1">
    <citation type="submission" date="2017-08" db="EMBL/GenBank/DDBJ databases">
        <title>Complete genome sequence of Mucilaginibacter sp. strain BJC16-A31.</title>
        <authorList>
            <consortium name="Henan University of Science and Technology"/>
            <person name="You X."/>
        </authorList>
    </citation>
    <scope>NUCLEOTIDE SEQUENCE [LARGE SCALE GENOMIC DNA]</scope>
    <source>
        <strain evidence="3 4">BJC16-A31</strain>
    </source>
</reference>
<sequence length="613" mass="70400">MVKNESQVIRRALESALPHIDHWVICDTGSTDGTPQIIEECLTGINGKLHHTQWENFGHNRAEVIRLAEGKGDYILIMDADMILNVKAPFKETLALDFYEIRYEGSLDYTQPMLISNRHNWNYEGVTHEFIHAETASSWAFLPQVTLTHFGDGGSRLDKFERDIKLLTEALEAEPGNARYMFYLAQSYKDTGKWAEALHWYQKRMEAGSWAEERWYAMYQAAEMKRQLNLPWPEIMGAYQAAFDERPIRLEPVYAIAKHYRETSQFYQGYLYSAVALQGVQYPENEKLFIEKPVYTHLLLLEHITCALACGRVSEAIEGANLILRREELPADVYEHAINARSMAYNLLKGSGIQTSGQHNKIVVIVPFYNASVFLNNCVKSLQMQDYDCFRVIFIDDASTDENRGFACPQNLDSVIIRNTMQKGSLFNFNYAITEYCEPDDIVVCLDGDDLLTCPEALSYINDRYQQHDCWVMYGQYEACDGTKGISAPFASPKDFGTLRTIWRTSHIKTFRAGLFHCIAEQDPELACFKDKNGDWLNSAADAAIMFPLIEMAGFNRVLFNQKVLYSYNAANLLSHHHKDMVKQTENFDWVSSMRPFGRVKYYQPVNNLLLHS</sequence>
<dbReference type="SUPFAM" id="SSF48452">
    <property type="entry name" value="TPR-like"/>
    <property type="match status" value="1"/>
</dbReference>
<dbReference type="CDD" id="cd00761">
    <property type="entry name" value="Glyco_tranf_GTA_type"/>
    <property type="match status" value="1"/>
</dbReference>
<dbReference type="InterPro" id="IPR029044">
    <property type="entry name" value="Nucleotide-diphossugar_trans"/>
</dbReference>
<keyword evidence="4" id="KW-1185">Reference proteome</keyword>
<gene>
    <name evidence="3" type="ORF">MuYL_1644</name>
</gene>
<protein>
    <recommendedName>
        <fullName evidence="2">Glycosyltransferase 2-like domain-containing protein</fullName>
    </recommendedName>
</protein>
<organism evidence="3 4">
    <name type="scientific">Mucilaginibacter xinganensis</name>
    <dbReference type="NCBI Taxonomy" id="1234841"/>
    <lineage>
        <taxon>Bacteria</taxon>
        <taxon>Pseudomonadati</taxon>
        <taxon>Bacteroidota</taxon>
        <taxon>Sphingobacteriia</taxon>
        <taxon>Sphingobacteriales</taxon>
        <taxon>Sphingobacteriaceae</taxon>
        <taxon>Mucilaginibacter</taxon>
    </lineage>
</organism>
<dbReference type="AlphaFoldDB" id="A0A223NUI5"/>
<feature type="domain" description="Glycosyltransferase 2-like" evidence="2">
    <location>
        <begin position="2"/>
        <end position="85"/>
    </location>
</feature>
<name>A0A223NUI5_9SPHI</name>
<dbReference type="SUPFAM" id="SSF53448">
    <property type="entry name" value="Nucleotide-diphospho-sugar transferases"/>
    <property type="match status" value="2"/>
</dbReference>
<evidence type="ECO:0000256" key="1">
    <source>
        <dbReference type="ARBA" id="ARBA00038494"/>
    </source>
</evidence>
<dbReference type="Gene3D" id="1.25.40.10">
    <property type="entry name" value="Tetratricopeptide repeat domain"/>
    <property type="match status" value="1"/>
</dbReference>
<dbReference type="PANTHER" id="PTHR43630:SF2">
    <property type="entry name" value="GLYCOSYLTRANSFERASE"/>
    <property type="match status" value="1"/>
</dbReference>
<dbReference type="PANTHER" id="PTHR43630">
    <property type="entry name" value="POLY-BETA-1,6-N-ACETYL-D-GLUCOSAMINE SYNTHASE"/>
    <property type="match status" value="1"/>
</dbReference>
<evidence type="ECO:0000313" key="4">
    <source>
        <dbReference type="Proteomes" id="UP000215002"/>
    </source>
</evidence>
<dbReference type="InterPro" id="IPR011990">
    <property type="entry name" value="TPR-like_helical_dom_sf"/>
</dbReference>
<dbReference type="KEGG" id="muc:MuYL_1644"/>
<dbReference type="InterPro" id="IPR001173">
    <property type="entry name" value="Glyco_trans_2-like"/>
</dbReference>
<feature type="domain" description="Glycosyltransferase 2-like" evidence="2">
    <location>
        <begin position="364"/>
        <end position="486"/>
    </location>
</feature>
<evidence type="ECO:0000259" key="2">
    <source>
        <dbReference type="Pfam" id="PF00535"/>
    </source>
</evidence>
<accession>A0A223NUI5</accession>
<dbReference type="Gene3D" id="3.90.550.10">
    <property type="entry name" value="Spore Coat Polysaccharide Biosynthesis Protein SpsA, Chain A"/>
    <property type="match status" value="2"/>
</dbReference>
<proteinExistence type="inferred from homology"/>
<evidence type="ECO:0000313" key="3">
    <source>
        <dbReference type="EMBL" id="ASU33542.1"/>
    </source>
</evidence>
<comment type="similarity">
    <text evidence="1">Belongs to the glycosyltransferase 2 family. WaaE/KdtX subfamily.</text>
</comment>
<dbReference type="Pfam" id="PF00535">
    <property type="entry name" value="Glycos_transf_2"/>
    <property type="match status" value="2"/>
</dbReference>